<evidence type="ECO:0000259" key="2">
    <source>
        <dbReference type="Pfam" id="PF09863"/>
    </source>
</evidence>
<dbReference type="InterPro" id="IPR050552">
    <property type="entry name" value="LacD_aldolase"/>
</dbReference>
<keyword evidence="4" id="KW-1185">Reference proteome</keyword>
<sequence>MFTSQGKPVEGNDPMQPWAVLAFDHRERAFAAVRATGMTHDEIRLSKQLILEAYTLAVDRGLGQVQPGLLVDEEFGAPIAREAAARGHVVSMPVERASEAVFTFEYGSDYQQHLLEFRPTFAKALVHYRTTDTDQTKQTQLTRLRELSDFLAEQSIAFMLELIVGQTSGTSGPDGAVPTVDVDELCRSMAEIQHAGVQVDLWKVEGVSSQENAARVAAQAMLTDPLATCVVLGAGAPSDIVGHWLDVAAATPGFSGFAIGRSIWGEPVAAWLDGRLSREDAIEQIASTYRSCAMRYTGVRVG</sequence>
<dbReference type="Gene3D" id="3.20.20.70">
    <property type="entry name" value="Aldolase class I"/>
    <property type="match status" value="1"/>
</dbReference>
<dbReference type="Proteomes" id="UP000593758">
    <property type="component" value="Chromosome"/>
</dbReference>
<feature type="domain" description="DUF2090" evidence="2">
    <location>
        <begin position="18"/>
        <end position="291"/>
    </location>
</feature>
<dbReference type="SUPFAM" id="SSF51569">
    <property type="entry name" value="Aldolase"/>
    <property type="match status" value="1"/>
</dbReference>
<dbReference type="KEGG" id="halt:IM660_15795"/>
<dbReference type="RefSeq" id="WP_193496767.1">
    <property type="nucleotide sequence ID" value="NZ_CP063169.1"/>
</dbReference>
<keyword evidence="1" id="KW-0456">Lyase</keyword>
<dbReference type="GO" id="GO:0061595">
    <property type="term" value="F:6-deoxy-6-sulfofructose-1-phosphate aldolase activity"/>
    <property type="evidence" value="ECO:0007669"/>
    <property type="project" value="TreeGrafter"/>
</dbReference>
<accession>A0A7M1SR98</accession>
<dbReference type="PANTHER" id="PTHR39340">
    <property type="entry name" value="SULFOFRUCTOSEPHOSPHATE ALDOLASE"/>
    <property type="match status" value="1"/>
</dbReference>
<dbReference type="InterPro" id="IPR013785">
    <property type="entry name" value="Aldolase_TIM"/>
</dbReference>
<organism evidence="3 4">
    <name type="scientific">Ruania alkalisoli</name>
    <dbReference type="NCBI Taxonomy" id="2779775"/>
    <lineage>
        <taxon>Bacteria</taxon>
        <taxon>Bacillati</taxon>
        <taxon>Actinomycetota</taxon>
        <taxon>Actinomycetes</taxon>
        <taxon>Micrococcales</taxon>
        <taxon>Ruaniaceae</taxon>
        <taxon>Ruania</taxon>
    </lineage>
</organism>
<evidence type="ECO:0000313" key="4">
    <source>
        <dbReference type="Proteomes" id="UP000593758"/>
    </source>
</evidence>
<dbReference type="Pfam" id="PF09863">
    <property type="entry name" value="DUF2090"/>
    <property type="match status" value="1"/>
</dbReference>
<gene>
    <name evidence="3" type="ORF">IM660_15795</name>
</gene>
<name>A0A7M1SR98_9MICO</name>
<dbReference type="EMBL" id="CP063169">
    <property type="protein sequence ID" value="QOR70076.1"/>
    <property type="molecule type" value="Genomic_DNA"/>
</dbReference>
<protein>
    <submittedName>
        <fullName evidence="3">DUF2090 domain-containing protein</fullName>
    </submittedName>
</protein>
<dbReference type="PANTHER" id="PTHR39340:SF1">
    <property type="entry name" value="SULFOFRUCTOSEPHOSPHATE ALDOLASE"/>
    <property type="match status" value="1"/>
</dbReference>
<dbReference type="InterPro" id="IPR018659">
    <property type="entry name" value="DUF2090"/>
</dbReference>
<reference evidence="3 4" key="1">
    <citation type="submission" date="2020-10" db="EMBL/GenBank/DDBJ databases">
        <title>Haloactinobacterium sp. RN3S43, a bacterium isolated from saline soil.</title>
        <authorList>
            <person name="Sun J.-Q."/>
        </authorList>
    </citation>
    <scope>NUCLEOTIDE SEQUENCE [LARGE SCALE GENOMIC DNA]</scope>
    <source>
        <strain evidence="3 4">RN3S43</strain>
    </source>
</reference>
<evidence type="ECO:0000256" key="1">
    <source>
        <dbReference type="ARBA" id="ARBA00023239"/>
    </source>
</evidence>
<proteinExistence type="predicted"/>
<evidence type="ECO:0000313" key="3">
    <source>
        <dbReference type="EMBL" id="QOR70076.1"/>
    </source>
</evidence>
<dbReference type="AlphaFoldDB" id="A0A7M1SR98"/>
<dbReference type="GO" id="GO:1902777">
    <property type="term" value="P:6-sulfoquinovose(1-) catabolic process"/>
    <property type="evidence" value="ECO:0007669"/>
    <property type="project" value="TreeGrafter"/>
</dbReference>